<dbReference type="PROSITE" id="PS51898">
    <property type="entry name" value="TYR_RECOMBINASE"/>
    <property type="match status" value="1"/>
</dbReference>
<comment type="caution">
    <text evidence="8">The sequence shown here is derived from an EMBL/GenBank/DDBJ whole genome shotgun (WGS) entry which is preliminary data.</text>
</comment>
<dbReference type="InterPro" id="IPR002104">
    <property type="entry name" value="Integrase_catalytic"/>
</dbReference>
<feature type="compositionally biased region" description="Polar residues" evidence="5">
    <location>
        <begin position="1"/>
        <end position="12"/>
    </location>
</feature>
<keyword evidence="1" id="KW-0229">DNA integration</keyword>
<evidence type="ECO:0000256" key="4">
    <source>
        <dbReference type="PROSITE-ProRule" id="PRU01248"/>
    </source>
</evidence>
<dbReference type="InterPro" id="IPR011010">
    <property type="entry name" value="DNA_brk_join_enz"/>
</dbReference>
<dbReference type="InterPro" id="IPR013762">
    <property type="entry name" value="Integrase-like_cat_sf"/>
</dbReference>
<dbReference type="SUPFAM" id="SSF56349">
    <property type="entry name" value="DNA breaking-rejoining enzymes"/>
    <property type="match status" value="1"/>
</dbReference>
<dbReference type="InterPro" id="IPR044068">
    <property type="entry name" value="CB"/>
</dbReference>
<dbReference type="EMBL" id="JBHSBC010000004">
    <property type="protein sequence ID" value="MFC3979677.1"/>
    <property type="molecule type" value="Genomic_DNA"/>
</dbReference>
<feature type="domain" description="Tyr recombinase" evidence="6">
    <location>
        <begin position="142"/>
        <end position="325"/>
    </location>
</feature>
<reference evidence="9" key="1">
    <citation type="journal article" date="2019" name="Int. J. Syst. Evol. Microbiol.">
        <title>The Global Catalogue of Microorganisms (GCM) 10K type strain sequencing project: providing services to taxonomists for standard genome sequencing and annotation.</title>
        <authorList>
            <consortium name="The Broad Institute Genomics Platform"/>
            <consortium name="The Broad Institute Genome Sequencing Center for Infectious Disease"/>
            <person name="Wu L."/>
            <person name="Ma J."/>
        </authorList>
    </citation>
    <scope>NUCLEOTIDE SEQUENCE [LARGE SCALE GENOMIC DNA]</scope>
    <source>
        <strain evidence="9">TBRC 7912</strain>
    </source>
</reference>
<feature type="domain" description="Core-binding (CB)" evidence="7">
    <location>
        <begin position="38"/>
        <end position="119"/>
    </location>
</feature>
<proteinExistence type="predicted"/>
<dbReference type="InterPro" id="IPR010998">
    <property type="entry name" value="Integrase_recombinase_N"/>
</dbReference>
<dbReference type="RefSeq" id="WP_386188499.1">
    <property type="nucleotide sequence ID" value="NZ_JBHSBC010000004.1"/>
</dbReference>
<dbReference type="InterPro" id="IPR050090">
    <property type="entry name" value="Tyrosine_recombinase_XerCD"/>
</dbReference>
<dbReference type="InterPro" id="IPR004107">
    <property type="entry name" value="Integrase_SAM-like_N"/>
</dbReference>
<dbReference type="Gene3D" id="1.10.150.130">
    <property type="match status" value="1"/>
</dbReference>
<keyword evidence="2 4" id="KW-0238">DNA-binding</keyword>
<dbReference type="Gene3D" id="1.10.443.10">
    <property type="entry name" value="Intergrase catalytic core"/>
    <property type="match status" value="1"/>
</dbReference>
<name>A0ABV8ETI1_9ACTN</name>
<protein>
    <submittedName>
        <fullName evidence="8">Tyrosine-type recombinase/integrase</fullName>
    </submittedName>
</protein>
<evidence type="ECO:0000259" key="6">
    <source>
        <dbReference type="PROSITE" id="PS51898"/>
    </source>
</evidence>
<dbReference type="PROSITE" id="PS51900">
    <property type="entry name" value="CB"/>
    <property type="match status" value="1"/>
</dbReference>
<organism evidence="8 9">
    <name type="scientific">Streptosporangium jomthongense</name>
    <dbReference type="NCBI Taxonomy" id="1193683"/>
    <lineage>
        <taxon>Bacteria</taxon>
        <taxon>Bacillati</taxon>
        <taxon>Actinomycetota</taxon>
        <taxon>Actinomycetes</taxon>
        <taxon>Streptosporangiales</taxon>
        <taxon>Streptosporangiaceae</taxon>
        <taxon>Streptosporangium</taxon>
    </lineage>
</organism>
<dbReference type="PANTHER" id="PTHR30349">
    <property type="entry name" value="PHAGE INTEGRASE-RELATED"/>
    <property type="match status" value="1"/>
</dbReference>
<gene>
    <name evidence="8" type="ORF">ACFOYY_06085</name>
</gene>
<evidence type="ECO:0000256" key="2">
    <source>
        <dbReference type="ARBA" id="ARBA00023125"/>
    </source>
</evidence>
<dbReference type="Pfam" id="PF02899">
    <property type="entry name" value="Phage_int_SAM_1"/>
    <property type="match status" value="1"/>
</dbReference>
<dbReference type="Proteomes" id="UP001595698">
    <property type="component" value="Unassembled WGS sequence"/>
</dbReference>
<keyword evidence="3" id="KW-0233">DNA recombination</keyword>
<evidence type="ECO:0000256" key="3">
    <source>
        <dbReference type="ARBA" id="ARBA00023172"/>
    </source>
</evidence>
<dbReference type="Pfam" id="PF00589">
    <property type="entry name" value="Phage_integrase"/>
    <property type="match status" value="1"/>
</dbReference>
<evidence type="ECO:0000313" key="9">
    <source>
        <dbReference type="Proteomes" id="UP001595698"/>
    </source>
</evidence>
<sequence length="334" mass="36699">MTILTGTVTDSALQPLPSTGKEPTWKRNLRAEMAMLGPSVQQLVWAWLLRQRSEHTAAAYGRDLREWLAWCAEHDLDPLTVRRAHGDAYGRHLEHERGLSGRSAARKLAAMSSWYTYLVEEEVLDSNRVRLANRPEINRGESSTRSLTESEARAMMTAAVHDHGRQRARTAAIIALMLTVGPRVAEVVALTMASLGYERGMRTVRIVGKGGKVRLRHLPELAGQLLDAYLATRGSTPGPVFVTASGRAMLTDAVEDLVKRIAKQAGLNHPETVTPHSLRHTFATLAQERGASRDEIQDALGHASAETTRVYLHAVKRLENDPSARVASVLGSTT</sequence>
<evidence type="ECO:0000256" key="1">
    <source>
        <dbReference type="ARBA" id="ARBA00022908"/>
    </source>
</evidence>
<accession>A0ABV8ETI1</accession>
<dbReference type="PANTHER" id="PTHR30349:SF81">
    <property type="entry name" value="TYROSINE RECOMBINASE XERC"/>
    <property type="match status" value="1"/>
</dbReference>
<evidence type="ECO:0000259" key="7">
    <source>
        <dbReference type="PROSITE" id="PS51900"/>
    </source>
</evidence>
<evidence type="ECO:0000313" key="8">
    <source>
        <dbReference type="EMBL" id="MFC3979677.1"/>
    </source>
</evidence>
<feature type="region of interest" description="Disordered" evidence="5">
    <location>
        <begin position="1"/>
        <end position="23"/>
    </location>
</feature>
<keyword evidence="9" id="KW-1185">Reference proteome</keyword>
<evidence type="ECO:0000256" key="5">
    <source>
        <dbReference type="SAM" id="MobiDB-lite"/>
    </source>
</evidence>